<reference evidence="3" key="1">
    <citation type="journal article" date="2014" name="Genome Announc.">
        <title>De novo whole-genome sequence and genome annotation of Lichtheimia ramosa.</title>
        <authorList>
            <person name="Linde J."/>
            <person name="Schwartze V."/>
            <person name="Binder U."/>
            <person name="Lass-Florl C."/>
            <person name="Voigt K."/>
            <person name="Horn F."/>
        </authorList>
    </citation>
    <scope>NUCLEOTIDE SEQUENCE</scope>
    <source>
        <strain evidence="3">JMRC FSU:6197</strain>
    </source>
</reference>
<name>A0A077WAK8_9FUNG</name>
<evidence type="ECO:0000256" key="2">
    <source>
        <dbReference type="SAM" id="SignalP"/>
    </source>
</evidence>
<protein>
    <recommendedName>
        <fullName evidence="4">RlpA-like protein double-psi beta-barrel domain-containing protein</fullName>
    </recommendedName>
</protein>
<proteinExistence type="predicted"/>
<gene>
    <name evidence="3" type="ORF">LRAMOSA00555</name>
</gene>
<dbReference type="PANTHER" id="PTHR31836:SF25">
    <property type="entry name" value="RLPA-LIKE PROTEIN DOUBLE-PSI BETA-BARREL DOMAIN-CONTAINING PROTEIN"/>
    <property type="match status" value="1"/>
</dbReference>
<accession>A0A077WAK8</accession>
<evidence type="ECO:0000256" key="1">
    <source>
        <dbReference type="ARBA" id="ARBA00022729"/>
    </source>
</evidence>
<feature type="chain" id="PRO_5001726046" description="RlpA-like protein double-psi beta-barrel domain-containing protein" evidence="2">
    <location>
        <begin position="19"/>
        <end position="130"/>
    </location>
</feature>
<dbReference type="OrthoDB" id="623670at2759"/>
<dbReference type="EMBL" id="LK023313">
    <property type="protein sequence ID" value="CDS03153.1"/>
    <property type="molecule type" value="Genomic_DNA"/>
</dbReference>
<dbReference type="PANTHER" id="PTHR31836">
    <property type="match status" value="1"/>
</dbReference>
<dbReference type="SUPFAM" id="SSF50685">
    <property type="entry name" value="Barwin-like endoglucanases"/>
    <property type="match status" value="1"/>
</dbReference>
<dbReference type="CDD" id="cd22191">
    <property type="entry name" value="DPBB_RlpA_EXP_N-like"/>
    <property type="match status" value="1"/>
</dbReference>
<sequence>MLKTYILLMCLVILSVTAAPIEKRAKKYHGTGTWFVPEKEGGIYGACGPKEDSESMIVAMNAEQYGNMNQKSKYCGKKLMLKGPKGSTKVTVNDACPGCSFGDLDLTPKVFKKVVGDFDIGVGDITWYEI</sequence>
<dbReference type="InterPro" id="IPR051477">
    <property type="entry name" value="Expansin_CellWall"/>
</dbReference>
<dbReference type="InterPro" id="IPR036908">
    <property type="entry name" value="RlpA-like_sf"/>
</dbReference>
<evidence type="ECO:0000313" key="3">
    <source>
        <dbReference type="EMBL" id="CDS03153.1"/>
    </source>
</evidence>
<feature type="signal peptide" evidence="2">
    <location>
        <begin position="1"/>
        <end position="18"/>
    </location>
</feature>
<dbReference type="AlphaFoldDB" id="A0A077WAK8"/>
<keyword evidence="1 2" id="KW-0732">Signal</keyword>
<evidence type="ECO:0008006" key="4">
    <source>
        <dbReference type="Google" id="ProtNLM"/>
    </source>
</evidence>
<dbReference type="Gene3D" id="2.40.40.10">
    <property type="entry name" value="RlpA-like domain"/>
    <property type="match status" value="1"/>
</dbReference>
<organism evidence="3">
    <name type="scientific">Lichtheimia ramosa</name>
    <dbReference type="NCBI Taxonomy" id="688394"/>
    <lineage>
        <taxon>Eukaryota</taxon>
        <taxon>Fungi</taxon>
        <taxon>Fungi incertae sedis</taxon>
        <taxon>Mucoromycota</taxon>
        <taxon>Mucoromycotina</taxon>
        <taxon>Mucoromycetes</taxon>
        <taxon>Mucorales</taxon>
        <taxon>Lichtheimiaceae</taxon>
        <taxon>Lichtheimia</taxon>
    </lineage>
</organism>